<keyword evidence="4" id="KW-1185">Reference proteome</keyword>
<dbReference type="VEuPathDB" id="GiardiaDB:SS50377_23755"/>
<reference evidence="3" key="2">
    <citation type="submission" date="2020-12" db="EMBL/GenBank/DDBJ databases">
        <title>New Spironucleus salmonicida genome in near-complete chromosomes.</title>
        <authorList>
            <person name="Xu F."/>
            <person name="Kurt Z."/>
            <person name="Jimenez-Gonzalez A."/>
            <person name="Astvaldsson A."/>
            <person name="Andersson J.O."/>
            <person name="Svard S.G."/>
        </authorList>
    </citation>
    <scope>NUCLEOTIDE SEQUENCE</scope>
    <source>
        <strain evidence="3">ATCC 50377</strain>
    </source>
</reference>
<dbReference type="Proteomes" id="UP000018208">
    <property type="component" value="Unassembled WGS sequence"/>
</dbReference>
<organism evidence="2">
    <name type="scientific">Spironucleus salmonicida</name>
    <dbReference type="NCBI Taxonomy" id="348837"/>
    <lineage>
        <taxon>Eukaryota</taxon>
        <taxon>Metamonada</taxon>
        <taxon>Diplomonadida</taxon>
        <taxon>Hexamitidae</taxon>
        <taxon>Hexamitinae</taxon>
        <taxon>Spironucleus</taxon>
    </lineage>
</organism>
<evidence type="ECO:0000313" key="2">
    <source>
        <dbReference type="EMBL" id="EST46434.1"/>
    </source>
</evidence>
<evidence type="ECO:0000313" key="3">
    <source>
        <dbReference type="EMBL" id="KAH0573820.1"/>
    </source>
</evidence>
<dbReference type="AlphaFoldDB" id="V6LZZ5"/>
<accession>V6LZZ5</accession>
<proteinExistence type="predicted"/>
<feature type="region of interest" description="Disordered" evidence="1">
    <location>
        <begin position="919"/>
        <end position="985"/>
    </location>
</feature>
<protein>
    <submittedName>
        <fullName evidence="2">Uncharacterized protein</fullName>
    </submittedName>
</protein>
<dbReference type="EMBL" id="AUWU02000004">
    <property type="protein sequence ID" value="KAH0573820.1"/>
    <property type="molecule type" value="Genomic_DNA"/>
</dbReference>
<feature type="compositionally biased region" description="Polar residues" evidence="1">
    <location>
        <begin position="967"/>
        <end position="977"/>
    </location>
</feature>
<reference evidence="2 3" key="1">
    <citation type="journal article" date="2014" name="PLoS Genet.">
        <title>The Genome of Spironucleus salmonicida Highlights a Fish Pathogen Adapted to Fluctuating Environments.</title>
        <authorList>
            <person name="Xu F."/>
            <person name="Jerlstrom-Hultqvist J."/>
            <person name="Einarsson E."/>
            <person name="Astvaldsson A."/>
            <person name="Svard S.G."/>
            <person name="Andersson J.O."/>
        </authorList>
    </citation>
    <scope>NUCLEOTIDE SEQUENCE</scope>
    <source>
        <strain evidence="3">ATCC 50377</strain>
    </source>
</reference>
<evidence type="ECO:0000313" key="4">
    <source>
        <dbReference type="Proteomes" id="UP000018208"/>
    </source>
</evidence>
<dbReference type="EMBL" id="KI546074">
    <property type="protein sequence ID" value="EST46434.1"/>
    <property type="molecule type" value="Genomic_DNA"/>
</dbReference>
<sequence>MTKRLLLGDNTDFHMCSLQNGIFSVGDNKISQLIKKQIINDVQESVENIIYFDNDYMVTDKKVIKNQETILEVESLITSYAPGYAGTSDGQIFFNDSIIHKLSDVVFSILSQGNLLLVVSINGEIVLMENNKVIQQTKFASKTRGQLPWSILPPMCGFLSPYLVTPCGIRQVTDIKQIVTQLNYQFTRAFTSNKFIGVTNQLIEVCQLINSDIKIIGKLALEHKNLIDAYAVDKGEHCLIYCVYEDLDDGFKYAEFYQISLDIVKSIPEEIQHQKQKFSESKIQTPKSPKQEIILTINKTEEKLDYLDDSDDFKSQQSAQKQKSEKLFVDDIQDASMCSNQSNDSLQSDIIVSSKVQSVLTTCNSQFYAIQPGDTQTYFSSLAQRSKAIKSSSRTIFQLNQFGQISGQNQGHSFQLSVIPADVNYQPRSFQFPNIVVSAFLAAEGFAILTEHAFQMHSYADAQPLYKGVLPSYQSPDLVALVDLSTTCITLEGRNCSYLHILSGGMCLSAQTYGRITHLTANSQMIFFIEDGKRFHAFDPFSLTAVYQCQLGLNTINFLSCTEDFVVLGDVQGLYIVDFQDLFGQNSVSVTMVHSYLEAEYARIQRMQDRLLKIINGQVKDALTRGDLNELRSTYFHPVYIEQVGQSFQIQAIKIEQDDSVLLGSFNALMKIADNQKAQKVDFAAKFDQDLRYLKQHFPVIYEPSVPLLQTPTMVALAPSPPINSNQDEIDALERKIFIEFALLRSRYVFQFQESQLNRCDMEFDLQLLGLGQLLCKAKLASRVQALCNLFRTRRGLEGFRAVCLSSGSSEAAKLCLDIIEGRFQETENFARDGDILPGARPSGGGITGRKLDVLGFSFASGGAKQKFQEVVKDVRFEVDELIKRVEKDAKSGAYNRKASAVPSTPQNVQFAPDASQMGRISPQNYENLPPADPQGNRKFLSSLGHAPKKVALEPKAKTPQMKLSAASGTPQKNQLSLGDALGGN</sequence>
<name>V6LZZ5_9EUKA</name>
<gene>
    <name evidence="2" type="ORF">SS50377_13519</name>
    <name evidence="3" type="ORF">SS50377_23755</name>
</gene>
<evidence type="ECO:0000256" key="1">
    <source>
        <dbReference type="SAM" id="MobiDB-lite"/>
    </source>
</evidence>